<evidence type="ECO:0000259" key="2">
    <source>
        <dbReference type="Pfam" id="PF11846"/>
    </source>
</evidence>
<name>A0A3S4IK66_CHRVL</name>
<organism evidence="3 4">
    <name type="scientific">Chromobacterium violaceum</name>
    <dbReference type="NCBI Taxonomy" id="536"/>
    <lineage>
        <taxon>Bacteria</taxon>
        <taxon>Pseudomonadati</taxon>
        <taxon>Pseudomonadota</taxon>
        <taxon>Betaproteobacteria</taxon>
        <taxon>Neisseriales</taxon>
        <taxon>Chromobacteriaceae</taxon>
        <taxon>Chromobacterium</taxon>
    </lineage>
</organism>
<evidence type="ECO:0000256" key="1">
    <source>
        <dbReference type="SAM" id="Phobius"/>
    </source>
</evidence>
<keyword evidence="1" id="KW-0812">Transmembrane</keyword>
<reference evidence="3 4" key="1">
    <citation type="submission" date="2018-12" db="EMBL/GenBank/DDBJ databases">
        <authorList>
            <consortium name="Pathogen Informatics"/>
        </authorList>
    </citation>
    <scope>NUCLEOTIDE SEQUENCE [LARGE SCALE GENOMIC DNA]</scope>
    <source>
        <strain evidence="3 4">NCTC9695</strain>
    </source>
</reference>
<feature type="domain" description="Virulence factor membrane-bound polymerase C-terminal" evidence="2">
    <location>
        <begin position="1"/>
        <end position="170"/>
    </location>
</feature>
<gene>
    <name evidence="3" type="ORF">NCTC9695_06096</name>
</gene>
<dbReference type="Proteomes" id="UP000275777">
    <property type="component" value="Chromosome"/>
</dbReference>
<proteinExistence type="predicted"/>
<feature type="transmembrane region" description="Helical" evidence="1">
    <location>
        <begin position="12"/>
        <end position="31"/>
    </location>
</feature>
<protein>
    <submittedName>
        <fullName evidence="3">Domain of uncharacterized function (DUF3366)</fullName>
    </submittedName>
</protein>
<dbReference type="Pfam" id="PF11846">
    <property type="entry name" value="Wzy_C_2"/>
    <property type="match status" value="1"/>
</dbReference>
<dbReference type="EMBL" id="LR134182">
    <property type="protein sequence ID" value="VEB45571.1"/>
    <property type="molecule type" value="Genomic_DNA"/>
</dbReference>
<evidence type="ECO:0000313" key="3">
    <source>
        <dbReference type="EMBL" id="VEB45571.1"/>
    </source>
</evidence>
<keyword evidence="1" id="KW-1133">Transmembrane helix</keyword>
<dbReference type="InterPro" id="IPR021797">
    <property type="entry name" value="Wzy_C_2"/>
</dbReference>
<sequence>MMILIHSMFEFPLWYLPFLAMLVTVCTLGPAPTWRLPTRTGVLRLACVGAGALMALHIVSGAFIFWRLVAYSGPSQSAAENIRRVDYIAKVELNPLWADAGAMVMGNYLLPSRRHLDIVLPFYQNLARNQPYIAVLQRLSICQALAGQKEEARRTLEQAIANYPDEVMKLEASLRARNEPEVRPLAELAARVKTIYLRHGANTDGARLAVVEAVAAPVTRKPLF</sequence>
<evidence type="ECO:0000313" key="4">
    <source>
        <dbReference type="Proteomes" id="UP000275777"/>
    </source>
</evidence>
<dbReference type="AlphaFoldDB" id="A0A3S4IK66"/>
<feature type="transmembrane region" description="Helical" evidence="1">
    <location>
        <begin position="43"/>
        <end position="66"/>
    </location>
</feature>
<keyword evidence="1" id="KW-0472">Membrane</keyword>
<accession>A0A3S4IK66</accession>